<keyword evidence="3 5" id="KW-0547">Nucleotide-binding</keyword>
<keyword evidence="9" id="KW-1185">Reference proteome</keyword>
<dbReference type="InterPro" id="IPR004057">
    <property type="entry name" value="Epsilon_tubulin"/>
</dbReference>
<dbReference type="InterPro" id="IPR000217">
    <property type="entry name" value="Tubulin"/>
</dbReference>
<dbReference type="SUPFAM" id="SSF52490">
    <property type="entry name" value="Tubulin nucleotide-binding domain-like"/>
    <property type="match status" value="1"/>
</dbReference>
<gene>
    <name evidence="8" type="ORF">OEZ85_013312</name>
</gene>
<feature type="domain" description="Tubulin/FtsZ GTPase" evidence="7">
    <location>
        <begin position="43"/>
        <end position="259"/>
    </location>
</feature>
<dbReference type="InterPro" id="IPR003008">
    <property type="entry name" value="Tubulin_FtsZ_GTPase"/>
</dbReference>
<protein>
    <recommendedName>
        <fullName evidence="7">Tubulin/FtsZ GTPase domain-containing protein</fullName>
    </recommendedName>
</protein>
<name>A0ABY8U5I2_TETOB</name>
<reference evidence="8 9" key="1">
    <citation type="submission" date="2023-05" db="EMBL/GenBank/DDBJ databases">
        <title>A 100% complete, gapless, phased diploid assembly of the Scenedesmus obliquus UTEX 3031 genome.</title>
        <authorList>
            <person name="Biondi T.C."/>
            <person name="Hanschen E.R."/>
            <person name="Kwon T."/>
            <person name="Eng W."/>
            <person name="Kruse C.P.S."/>
            <person name="Koehler S.I."/>
            <person name="Kunde Y."/>
            <person name="Gleasner C.D."/>
            <person name="You Mak K.T."/>
            <person name="Polle J."/>
            <person name="Hovde B.T."/>
            <person name="Starkenburg S.R."/>
        </authorList>
    </citation>
    <scope>NUCLEOTIDE SEQUENCE [LARGE SCALE GENOMIC DNA]</scope>
    <source>
        <strain evidence="8 9">DOE0152z</strain>
    </source>
</reference>
<sequence>MPTITLQVGQCGNQLGNTFWELLQRQKEQWGHGLLAREWFAERHSTATSGSNEPLLYPRLICVDSEAKVAGSWGGSSSSSIAPHQLHILGHAGCGNNWACGYHFGVSKPKQRGAAWSSSTEEHQNSQVEQVMEGIRREAEAAAGAVDFLLLASLAGGTGSGTGSALLQELADQFPASTLAAVAVAPGRTGDSPVQSINSCLAMQHLSQHAHAVLLLDNQALLDQLSSEARSSSNSSSSNSSSSSSAASQGQPRLVRKPAGAASNAPSPPAAAAAVLRGACLAGVNRLAAEALAGLLWPLSQQDALAGRSSVRQLVATVCADPLTKCVEVCSLSWPAAACGSTDDTWSNRVKQLSSRLPKFDLHNPRFRGQQGEPSLTAAVRRSSTGSFMRAAAESTLRLCQAGAYMHWYEQYGCSRHDIMAAADGTYDQAEAYLGLC</sequence>
<dbReference type="PROSITE" id="PS00227">
    <property type="entry name" value="TUBULIN"/>
    <property type="match status" value="1"/>
</dbReference>
<dbReference type="PRINTS" id="PR01161">
    <property type="entry name" value="TUBULIN"/>
</dbReference>
<dbReference type="PRINTS" id="PR01519">
    <property type="entry name" value="EPSLNTUBULIN"/>
</dbReference>
<dbReference type="Proteomes" id="UP001244341">
    <property type="component" value="Chromosome 7b"/>
</dbReference>
<evidence type="ECO:0000256" key="4">
    <source>
        <dbReference type="ARBA" id="ARBA00023134"/>
    </source>
</evidence>
<dbReference type="EMBL" id="CP126214">
    <property type="protein sequence ID" value="WIA16649.1"/>
    <property type="molecule type" value="Genomic_DNA"/>
</dbReference>
<evidence type="ECO:0000259" key="7">
    <source>
        <dbReference type="SMART" id="SM00864"/>
    </source>
</evidence>
<organism evidence="8 9">
    <name type="scientific">Tetradesmus obliquus</name>
    <name type="common">Green alga</name>
    <name type="synonym">Acutodesmus obliquus</name>
    <dbReference type="NCBI Taxonomy" id="3088"/>
    <lineage>
        <taxon>Eukaryota</taxon>
        <taxon>Viridiplantae</taxon>
        <taxon>Chlorophyta</taxon>
        <taxon>core chlorophytes</taxon>
        <taxon>Chlorophyceae</taxon>
        <taxon>CS clade</taxon>
        <taxon>Sphaeropleales</taxon>
        <taxon>Scenedesmaceae</taxon>
        <taxon>Tetradesmus</taxon>
    </lineage>
</organism>
<keyword evidence="4 5" id="KW-0342">GTP-binding</keyword>
<evidence type="ECO:0000256" key="1">
    <source>
        <dbReference type="ARBA" id="ARBA00009636"/>
    </source>
</evidence>
<feature type="compositionally biased region" description="Low complexity" evidence="6">
    <location>
        <begin position="227"/>
        <end position="248"/>
    </location>
</feature>
<evidence type="ECO:0000256" key="5">
    <source>
        <dbReference type="RuleBase" id="RU000352"/>
    </source>
</evidence>
<feature type="region of interest" description="Disordered" evidence="6">
    <location>
        <begin position="227"/>
        <end position="268"/>
    </location>
</feature>
<evidence type="ECO:0000313" key="9">
    <source>
        <dbReference type="Proteomes" id="UP001244341"/>
    </source>
</evidence>
<feature type="compositionally biased region" description="Low complexity" evidence="6">
    <location>
        <begin position="258"/>
        <end position="268"/>
    </location>
</feature>
<evidence type="ECO:0000256" key="6">
    <source>
        <dbReference type="SAM" id="MobiDB-lite"/>
    </source>
</evidence>
<dbReference type="SMART" id="SM00864">
    <property type="entry name" value="Tubulin"/>
    <property type="match status" value="1"/>
</dbReference>
<evidence type="ECO:0000313" key="8">
    <source>
        <dbReference type="EMBL" id="WIA16649.1"/>
    </source>
</evidence>
<dbReference type="InterPro" id="IPR017975">
    <property type="entry name" value="Tubulin_CS"/>
</dbReference>
<accession>A0ABY8U5I2</accession>
<comment type="similarity">
    <text evidence="1 5">Belongs to the tubulin family.</text>
</comment>
<dbReference type="Gene3D" id="3.40.50.1440">
    <property type="entry name" value="Tubulin/FtsZ, GTPase domain"/>
    <property type="match status" value="1"/>
</dbReference>
<evidence type="ECO:0000256" key="3">
    <source>
        <dbReference type="ARBA" id="ARBA00022741"/>
    </source>
</evidence>
<dbReference type="PANTHER" id="PTHR11588">
    <property type="entry name" value="TUBULIN"/>
    <property type="match status" value="1"/>
</dbReference>
<keyword evidence="2 5" id="KW-0493">Microtubule</keyword>
<proteinExistence type="inferred from homology"/>
<dbReference type="InterPro" id="IPR036525">
    <property type="entry name" value="Tubulin/FtsZ_GTPase_sf"/>
</dbReference>
<dbReference type="Pfam" id="PF00091">
    <property type="entry name" value="Tubulin"/>
    <property type="match status" value="2"/>
</dbReference>
<evidence type="ECO:0000256" key="2">
    <source>
        <dbReference type="ARBA" id="ARBA00022701"/>
    </source>
</evidence>